<gene>
    <name evidence="3" type="ORF">KTN04_02235</name>
</gene>
<keyword evidence="2" id="KW-1003">Cell membrane</keyword>
<proteinExistence type="inferred from homology"/>
<name>A0ABS6M7B5_9GAMM</name>
<dbReference type="Pfam" id="PF02424">
    <property type="entry name" value="ApbE"/>
    <property type="match status" value="1"/>
</dbReference>
<keyword evidence="2" id="KW-0472">Membrane</keyword>
<keyword evidence="2" id="KW-0997">Cell inner membrane</keyword>
<keyword evidence="1 2" id="KW-0274">FAD</keyword>
<evidence type="ECO:0000256" key="1">
    <source>
        <dbReference type="PIRNR" id="PIRNR006268"/>
    </source>
</evidence>
<sequence length="350" mass="38401">MADQMRLTKWLAASLLAVFVLGVLGCNQAPSKRVVQVQGLTMGTSFSMKWVDTDSTRVADVQARAGALLSRINQQMSTYIDDSELSLINAAQPGSRHSLSPELLEVMVLAEQISEQTRGAFDVTVGPLVNLWGFGPDGRITHQPEVDQVRQLKARVGHDYLHLDVEEASLLKEGEQYIDLSAIAKGYGVDQLAALLEAEGITDYLVEIGGELRARGYKPGKEPWRLAIEVPHPDTREVQQIISIDRGGVATSGDYRNYFEEEGVRFSHTIDPRTAYPIRHRLASVTVIADQCAEADALATALMVMGEEEGYNFALEQGIKALFISKAKVGFETRHTPSFAPYLQISNGGQ</sequence>
<keyword evidence="1 2" id="KW-0479">Metal-binding</keyword>
<evidence type="ECO:0000256" key="2">
    <source>
        <dbReference type="RuleBase" id="RU363002"/>
    </source>
</evidence>
<keyword evidence="1 2" id="KW-0808">Transferase</keyword>
<dbReference type="PIRSF" id="PIRSF006268">
    <property type="entry name" value="ApbE"/>
    <property type="match status" value="1"/>
</dbReference>
<comment type="catalytic activity">
    <reaction evidence="1 2">
        <text>L-threonyl-[protein] + FAD = FMN-L-threonyl-[protein] + AMP + H(+)</text>
        <dbReference type="Rhea" id="RHEA:36847"/>
        <dbReference type="Rhea" id="RHEA-COMP:11060"/>
        <dbReference type="Rhea" id="RHEA-COMP:11061"/>
        <dbReference type="ChEBI" id="CHEBI:15378"/>
        <dbReference type="ChEBI" id="CHEBI:30013"/>
        <dbReference type="ChEBI" id="CHEBI:57692"/>
        <dbReference type="ChEBI" id="CHEBI:74257"/>
        <dbReference type="ChEBI" id="CHEBI:456215"/>
        <dbReference type="EC" id="2.7.1.180"/>
    </reaction>
</comment>
<dbReference type="PANTHER" id="PTHR30040:SF2">
    <property type="entry name" value="FAD:PROTEIN FMN TRANSFERASE"/>
    <property type="match status" value="1"/>
</dbReference>
<evidence type="ECO:0000313" key="4">
    <source>
        <dbReference type="Proteomes" id="UP000755551"/>
    </source>
</evidence>
<dbReference type="GO" id="GO:0016740">
    <property type="term" value="F:transferase activity"/>
    <property type="evidence" value="ECO:0007669"/>
    <property type="project" value="UniProtKB-KW"/>
</dbReference>
<protein>
    <recommendedName>
        <fullName evidence="1 2">FAD:protein FMN transferase</fullName>
        <ecNumber evidence="1 2">2.7.1.180</ecNumber>
    </recommendedName>
    <alternativeName>
        <fullName evidence="1">Flavin transferase</fullName>
    </alternativeName>
</protein>
<comment type="function">
    <text evidence="2">Flavin transferase that catalyzes the transfer of the FMN moiety of FAD and its covalent binding to the hydroxyl group of a threonine residue in a target flavoprotein.</text>
</comment>
<keyword evidence="1 2" id="KW-0285">Flavoprotein</keyword>
<keyword evidence="4" id="KW-1185">Reference proteome</keyword>
<comment type="similarity">
    <text evidence="1 2">Belongs to the ApbE family.</text>
</comment>
<dbReference type="PROSITE" id="PS51257">
    <property type="entry name" value="PROKAR_LIPOPROTEIN"/>
    <property type="match status" value="1"/>
</dbReference>
<evidence type="ECO:0000313" key="3">
    <source>
        <dbReference type="EMBL" id="MBV0932157.1"/>
    </source>
</evidence>
<keyword evidence="1 2" id="KW-0460">Magnesium</keyword>
<dbReference type="EMBL" id="JAHQZT010000002">
    <property type="protein sequence ID" value="MBV0932157.1"/>
    <property type="molecule type" value="Genomic_DNA"/>
</dbReference>
<dbReference type="InterPro" id="IPR024932">
    <property type="entry name" value="ApbE"/>
</dbReference>
<comment type="cofactor">
    <cofactor evidence="2">
        <name>Mg(2+)</name>
        <dbReference type="ChEBI" id="CHEBI:18420"/>
    </cofactor>
</comment>
<dbReference type="EC" id="2.7.1.180" evidence="1 2"/>
<comment type="caution">
    <text evidence="3">The sequence shown here is derived from an EMBL/GenBank/DDBJ whole genome shotgun (WGS) entry which is preliminary data.</text>
</comment>
<comment type="subcellular location">
    <subcellularLocation>
        <location evidence="2">Cell inner membrane</location>
        <topology evidence="2">Lipid-anchor</topology>
        <orientation evidence="2">Periplasmic side</orientation>
    </subcellularLocation>
</comment>
<dbReference type="PANTHER" id="PTHR30040">
    <property type="entry name" value="THIAMINE BIOSYNTHESIS LIPOPROTEIN APBE"/>
    <property type="match status" value="1"/>
</dbReference>
<dbReference type="Proteomes" id="UP000755551">
    <property type="component" value="Unassembled WGS sequence"/>
</dbReference>
<accession>A0ABS6M7B5</accession>
<organism evidence="3 4">
    <name type="scientific">Marinobacterium weihaiense</name>
    <dbReference type="NCBI Taxonomy" id="2851016"/>
    <lineage>
        <taxon>Bacteria</taxon>
        <taxon>Pseudomonadati</taxon>
        <taxon>Pseudomonadota</taxon>
        <taxon>Gammaproteobacteria</taxon>
        <taxon>Oceanospirillales</taxon>
        <taxon>Oceanospirillaceae</taxon>
        <taxon>Marinobacterium</taxon>
    </lineage>
</organism>
<keyword evidence="2" id="KW-0449">Lipoprotein</keyword>
<reference evidence="3 4" key="1">
    <citation type="submission" date="2021-06" db="EMBL/GenBank/DDBJ databases">
        <title>Bacterium isolated from marine sediment.</title>
        <authorList>
            <person name="Zhu K.-L."/>
            <person name="Du Z.-J."/>
            <person name="Liang Q.-Y."/>
        </authorList>
    </citation>
    <scope>NUCLEOTIDE SEQUENCE [LARGE SCALE GENOMIC DNA]</scope>
    <source>
        <strain evidence="3 4">A346</strain>
    </source>
</reference>